<keyword evidence="7" id="KW-1185">Reference proteome</keyword>
<dbReference type="RefSeq" id="WP_084058977.1">
    <property type="nucleotide sequence ID" value="NZ_FWXF01000024.1"/>
</dbReference>
<dbReference type="OrthoDB" id="9809450at2"/>
<sequence length="231" mass="25797">MNDNHQGAPEIHAMGIAKVFNKGPQRVELFHDLELVVPRGQRLAIVGASGVGKSTLLHILGTLDRPTAGKVLFGGTDVYQWEDGRLADFRNKHIGFVFQFHYLLPEFTALENVMMPGLIAGLPRKTIREKALELLERLEMIHRRDHRPAELSGGEQQRVAIARALILEPPVLLADEPTGNLDTKTARAFHDLLVSLNEDLQVTMVVVTHNQELASIMHRTLHLSDGRLRPV</sequence>
<keyword evidence="2" id="KW-0547">Nucleotide-binding</keyword>
<proteinExistence type="inferred from homology"/>
<dbReference type="InterPro" id="IPR027417">
    <property type="entry name" value="P-loop_NTPase"/>
</dbReference>
<dbReference type="CDD" id="cd03255">
    <property type="entry name" value="ABC_MJ0796_LolCDE_FtsE"/>
    <property type="match status" value="1"/>
</dbReference>
<dbReference type="Gene3D" id="3.40.50.300">
    <property type="entry name" value="P-loop containing nucleotide triphosphate hydrolases"/>
    <property type="match status" value="1"/>
</dbReference>
<dbReference type="InterPro" id="IPR017911">
    <property type="entry name" value="MacB-like_ATP-bd"/>
</dbReference>
<dbReference type="STRING" id="1121390.SAMN02746041_03086"/>
<dbReference type="GO" id="GO:0016887">
    <property type="term" value="F:ATP hydrolysis activity"/>
    <property type="evidence" value="ECO:0007669"/>
    <property type="project" value="InterPro"/>
</dbReference>
<dbReference type="AlphaFoldDB" id="A0A1W1XV01"/>
<protein>
    <submittedName>
        <fullName evidence="6">Lipoprotein-releasing system ATP-binding protein</fullName>
    </submittedName>
</protein>
<comment type="similarity">
    <text evidence="4">Belongs to the ABC transporter superfamily. Macrolide exporter (TC 3.A.1.122) family.</text>
</comment>
<evidence type="ECO:0000256" key="4">
    <source>
        <dbReference type="ARBA" id="ARBA00038388"/>
    </source>
</evidence>
<dbReference type="Pfam" id="PF00005">
    <property type="entry name" value="ABC_tran"/>
    <property type="match status" value="1"/>
</dbReference>
<dbReference type="InterPro" id="IPR003439">
    <property type="entry name" value="ABC_transporter-like_ATP-bd"/>
</dbReference>
<dbReference type="FunFam" id="3.40.50.300:FF:000032">
    <property type="entry name" value="Export ABC transporter ATP-binding protein"/>
    <property type="match status" value="1"/>
</dbReference>
<dbReference type="PROSITE" id="PS00211">
    <property type="entry name" value="ABC_TRANSPORTER_1"/>
    <property type="match status" value="1"/>
</dbReference>
<dbReference type="EMBL" id="FWXF01000024">
    <property type="protein sequence ID" value="SMC27810.1"/>
    <property type="molecule type" value="Genomic_DNA"/>
</dbReference>
<dbReference type="Proteomes" id="UP000192783">
    <property type="component" value="Unassembled WGS sequence"/>
</dbReference>
<gene>
    <name evidence="6" type="ORF">SAMN02746041_03086</name>
</gene>
<dbReference type="PANTHER" id="PTHR24220">
    <property type="entry name" value="IMPORT ATP-BINDING PROTEIN"/>
    <property type="match status" value="1"/>
</dbReference>
<dbReference type="SUPFAM" id="SSF52540">
    <property type="entry name" value="P-loop containing nucleoside triphosphate hydrolases"/>
    <property type="match status" value="1"/>
</dbReference>
<dbReference type="InterPro" id="IPR017871">
    <property type="entry name" value="ABC_transporter-like_CS"/>
</dbReference>
<name>A0A1W1XV01_9BACT</name>
<evidence type="ECO:0000256" key="2">
    <source>
        <dbReference type="ARBA" id="ARBA00022741"/>
    </source>
</evidence>
<dbReference type="GO" id="GO:0022857">
    <property type="term" value="F:transmembrane transporter activity"/>
    <property type="evidence" value="ECO:0007669"/>
    <property type="project" value="TreeGrafter"/>
</dbReference>
<evidence type="ECO:0000313" key="7">
    <source>
        <dbReference type="Proteomes" id="UP000192783"/>
    </source>
</evidence>
<keyword evidence="1" id="KW-0813">Transport</keyword>
<dbReference type="GO" id="GO:0005524">
    <property type="term" value="F:ATP binding"/>
    <property type="evidence" value="ECO:0007669"/>
    <property type="project" value="UniProtKB-KW"/>
</dbReference>
<dbReference type="GO" id="GO:0005886">
    <property type="term" value="C:plasma membrane"/>
    <property type="evidence" value="ECO:0007669"/>
    <property type="project" value="TreeGrafter"/>
</dbReference>
<feature type="domain" description="ABC transporter" evidence="5">
    <location>
        <begin position="11"/>
        <end position="231"/>
    </location>
</feature>
<dbReference type="InterPro" id="IPR003593">
    <property type="entry name" value="AAA+_ATPase"/>
</dbReference>
<organism evidence="6 7">
    <name type="scientific">Desulfacinum hydrothermale DSM 13146</name>
    <dbReference type="NCBI Taxonomy" id="1121390"/>
    <lineage>
        <taxon>Bacteria</taxon>
        <taxon>Pseudomonadati</taxon>
        <taxon>Thermodesulfobacteriota</taxon>
        <taxon>Syntrophobacteria</taxon>
        <taxon>Syntrophobacterales</taxon>
        <taxon>Syntrophobacteraceae</taxon>
        <taxon>Desulfacinum</taxon>
    </lineage>
</organism>
<evidence type="ECO:0000256" key="3">
    <source>
        <dbReference type="ARBA" id="ARBA00022840"/>
    </source>
</evidence>
<reference evidence="6 7" key="1">
    <citation type="submission" date="2017-04" db="EMBL/GenBank/DDBJ databases">
        <authorList>
            <person name="Afonso C.L."/>
            <person name="Miller P.J."/>
            <person name="Scott M.A."/>
            <person name="Spackman E."/>
            <person name="Goraichik I."/>
            <person name="Dimitrov K.M."/>
            <person name="Suarez D.L."/>
            <person name="Swayne D.E."/>
        </authorList>
    </citation>
    <scope>NUCLEOTIDE SEQUENCE [LARGE SCALE GENOMIC DNA]</scope>
    <source>
        <strain evidence="6 7">DSM 13146</strain>
    </source>
</reference>
<keyword evidence="3 6" id="KW-0067">ATP-binding</keyword>
<dbReference type="GO" id="GO:0098796">
    <property type="term" value="C:membrane protein complex"/>
    <property type="evidence" value="ECO:0007669"/>
    <property type="project" value="UniProtKB-ARBA"/>
</dbReference>
<dbReference type="PANTHER" id="PTHR24220:SF689">
    <property type="entry name" value="LIPOPROTEIN-RELEASING SYSTEM ATP-BINDING PROTEIN LOLD"/>
    <property type="match status" value="1"/>
</dbReference>
<evidence type="ECO:0000256" key="1">
    <source>
        <dbReference type="ARBA" id="ARBA00022448"/>
    </source>
</evidence>
<evidence type="ECO:0000259" key="5">
    <source>
        <dbReference type="PROSITE" id="PS50893"/>
    </source>
</evidence>
<keyword evidence="6" id="KW-0449">Lipoprotein</keyword>
<evidence type="ECO:0000313" key="6">
    <source>
        <dbReference type="EMBL" id="SMC27810.1"/>
    </source>
</evidence>
<accession>A0A1W1XV01</accession>
<dbReference type="SMART" id="SM00382">
    <property type="entry name" value="AAA"/>
    <property type="match status" value="1"/>
</dbReference>
<dbReference type="InterPro" id="IPR015854">
    <property type="entry name" value="ABC_transpr_LolD-like"/>
</dbReference>
<dbReference type="PROSITE" id="PS50893">
    <property type="entry name" value="ABC_TRANSPORTER_2"/>
    <property type="match status" value="1"/>
</dbReference>